<dbReference type="AlphaFoldDB" id="D3HSX6"/>
<evidence type="ECO:0000256" key="1">
    <source>
        <dbReference type="SAM" id="MobiDB-lite"/>
    </source>
</evidence>
<protein>
    <recommendedName>
        <fullName evidence="2">LepB N-terminal domain-containing protein</fullName>
    </recommendedName>
</protein>
<name>D3HSX6_LEGLN</name>
<dbReference type="Proteomes" id="UP000001060">
    <property type="component" value="Chromosome"/>
</dbReference>
<keyword evidence="4" id="KW-1185">Reference proteome</keyword>
<evidence type="ECO:0000259" key="2">
    <source>
        <dbReference type="Pfam" id="PF18640"/>
    </source>
</evidence>
<dbReference type="RefSeq" id="WP_003637203.1">
    <property type="nucleotide sequence ID" value="NC_013861.1"/>
</dbReference>
<feature type="compositionally biased region" description="Low complexity" evidence="1">
    <location>
        <begin position="61"/>
        <end position="75"/>
    </location>
</feature>
<dbReference type="OrthoDB" id="5654335at2"/>
<proteinExistence type="predicted"/>
<reference evidence="3 4" key="1">
    <citation type="journal article" date="2010" name="PLoS Genet.">
        <title>Analysis of the Legionella longbeachae genome and transcriptome uncovers unique strategies to cause Legionnaires' disease.</title>
        <authorList>
            <person name="Cazalet C."/>
            <person name="Gomez-Valero L."/>
            <person name="Rusniok C."/>
            <person name="Lomma M."/>
            <person name="Dervins-Ravault D."/>
            <person name="Newton H."/>
            <person name="Sansom F."/>
            <person name="Jarraud S."/>
            <person name="Zidane N."/>
            <person name="Ma L."/>
            <person name="Bouchier C."/>
            <person name="Etienne J."/>
            <person name="Hartland E."/>
            <person name="Buchrieser C."/>
        </authorList>
    </citation>
    <scope>NUCLEOTIDE SEQUENCE [LARGE SCALE GENOMIC DNA]</scope>
    <source>
        <strain evidence="3 4">NSW150</strain>
    </source>
</reference>
<dbReference type="KEGG" id="llo:LLO_1642"/>
<feature type="domain" description="LepB N-terminal" evidence="2">
    <location>
        <begin position="212"/>
        <end position="259"/>
    </location>
</feature>
<dbReference type="EMBL" id="FN650140">
    <property type="protein sequence ID" value="CBJ12016.1"/>
    <property type="molecule type" value="Genomic_DNA"/>
</dbReference>
<accession>D3HSX6</accession>
<feature type="region of interest" description="Disordered" evidence="1">
    <location>
        <begin position="59"/>
        <end position="78"/>
    </location>
</feature>
<evidence type="ECO:0000313" key="3">
    <source>
        <dbReference type="EMBL" id="CBJ12016.1"/>
    </source>
</evidence>
<dbReference type="HOGENOM" id="CLU_453999_0_0_6"/>
<dbReference type="InterPro" id="IPR040519">
    <property type="entry name" value="LepB_N"/>
</dbReference>
<dbReference type="eggNOG" id="ENOG5033YUW">
    <property type="taxonomic scope" value="Bacteria"/>
</dbReference>
<gene>
    <name evidence="3" type="ordered locus">LLO_1642</name>
</gene>
<evidence type="ECO:0000313" key="4">
    <source>
        <dbReference type="Proteomes" id="UP000001060"/>
    </source>
</evidence>
<sequence length="601" mass="66347">MKAQLEQKPIMRGKREPVLEHEVLKSSIPIGGRSSIPNMEHSLVPQVESSVKRLGESFDFSSSTSTGGVTGSTRVTQKKTDTNEETIYFQLKPSILDNKFMRRVKANHTDRENFGEFIASCIGQSISESIGKNNVIPKVYLVYDTERKRALVASKYLRGNAGHAAVTLDGYIKAKNDLPPEKSHATFTEGDQAQGGNIGLDVPYMSPLKDTLIDAIVLSAILGDHDINPGNMVVLTNIEDGQEKIYVARIDLGHAFNDLLNAPAVMGGTVLNPKHPVIDFINREKIAGVNGSPSKLWRDYPGVCTPKEMALFASRLEQIGNTHIDAIEEGAENAQIAFKQLIADMKANKDFEGVQHVLKSLVEIHNNISAEKIKPPFNENHIKVVLNKCADFAINNCQDALHAAMVMKIQSSVHHLSEDSNTNEVFSELDELAKQLDEITWIKCNANTSPAEGTLRQHIIRSKIQVLCEQSGDCNITKIAKNVLSFMDGYKADINSQRIANTKGLQKLEQLEPRIEDALNALANKNIKEAITIINGLKKDLRANFGDKNFIGKSIALDAVNKIELDLKKVQMNAYKRAISEGRMASLELDESEHLHASTLN</sequence>
<dbReference type="Pfam" id="PF18640">
    <property type="entry name" value="LepB_N"/>
    <property type="match status" value="1"/>
</dbReference>
<organism evidence="3 4">
    <name type="scientific">Legionella longbeachae serogroup 1 (strain NSW150)</name>
    <dbReference type="NCBI Taxonomy" id="661367"/>
    <lineage>
        <taxon>Bacteria</taxon>
        <taxon>Pseudomonadati</taxon>
        <taxon>Pseudomonadota</taxon>
        <taxon>Gammaproteobacteria</taxon>
        <taxon>Legionellales</taxon>
        <taxon>Legionellaceae</taxon>
        <taxon>Legionella</taxon>
    </lineage>
</organism>
<dbReference type="GeneID" id="40925864"/>